<proteinExistence type="predicted"/>
<dbReference type="RefSeq" id="WP_377004427.1">
    <property type="nucleotide sequence ID" value="NZ_JBHSGG010000026.1"/>
</dbReference>
<evidence type="ECO:0000313" key="2">
    <source>
        <dbReference type="Proteomes" id="UP001595892"/>
    </source>
</evidence>
<protein>
    <submittedName>
        <fullName evidence="1">Uncharacterized protein</fullName>
    </submittedName>
</protein>
<keyword evidence="2" id="KW-1185">Reference proteome</keyword>
<accession>A0ABV9NMJ3</accession>
<dbReference type="EMBL" id="JBHSGG010000026">
    <property type="protein sequence ID" value="MFC4728396.1"/>
    <property type="molecule type" value="Genomic_DNA"/>
</dbReference>
<feature type="non-terminal residue" evidence="1">
    <location>
        <position position="62"/>
    </location>
</feature>
<comment type="caution">
    <text evidence="1">The sequence shown here is derived from an EMBL/GenBank/DDBJ whole genome shotgun (WGS) entry which is preliminary data.</text>
</comment>
<evidence type="ECO:0000313" key="1">
    <source>
        <dbReference type="EMBL" id="MFC4728396.1"/>
    </source>
</evidence>
<name>A0ABV9NMJ3_9GAMM</name>
<dbReference type="Proteomes" id="UP001595892">
    <property type="component" value="Unassembled WGS sequence"/>
</dbReference>
<gene>
    <name evidence="1" type="ORF">ACFO3Q_09450</name>
</gene>
<sequence>MCIVVRRRESARFNAVEQGFSAMRGNLSAYSGCNKNDGFPYLVGPEEPLIASSHAACGAEGS</sequence>
<organism evidence="1 2">
    <name type="scientific">Coralloluteibacterium thermophilum</name>
    <dbReference type="NCBI Taxonomy" id="2707049"/>
    <lineage>
        <taxon>Bacteria</taxon>
        <taxon>Pseudomonadati</taxon>
        <taxon>Pseudomonadota</taxon>
        <taxon>Gammaproteobacteria</taxon>
        <taxon>Lysobacterales</taxon>
        <taxon>Lysobacteraceae</taxon>
        <taxon>Coralloluteibacterium</taxon>
    </lineage>
</organism>
<reference evidence="2" key="1">
    <citation type="journal article" date="2019" name="Int. J. Syst. Evol. Microbiol.">
        <title>The Global Catalogue of Microorganisms (GCM) 10K type strain sequencing project: providing services to taxonomists for standard genome sequencing and annotation.</title>
        <authorList>
            <consortium name="The Broad Institute Genomics Platform"/>
            <consortium name="The Broad Institute Genome Sequencing Center for Infectious Disease"/>
            <person name="Wu L."/>
            <person name="Ma J."/>
        </authorList>
    </citation>
    <scope>NUCLEOTIDE SEQUENCE [LARGE SCALE GENOMIC DNA]</scope>
    <source>
        <strain evidence="2">CGMCC 1.13574</strain>
    </source>
</reference>